<evidence type="ECO:0000313" key="2">
    <source>
        <dbReference type="EMBL" id="KZP33647.1"/>
    </source>
</evidence>
<reference evidence="2 3" key="1">
    <citation type="journal article" date="2016" name="Mol. Biol. Evol.">
        <title>Comparative Genomics of Early-Diverging Mushroom-Forming Fungi Provides Insights into the Origins of Lignocellulose Decay Capabilities.</title>
        <authorList>
            <person name="Nagy L.G."/>
            <person name="Riley R."/>
            <person name="Tritt A."/>
            <person name="Adam C."/>
            <person name="Daum C."/>
            <person name="Floudas D."/>
            <person name="Sun H."/>
            <person name="Yadav J.S."/>
            <person name="Pangilinan J."/>
            <person name="Larsson K.H."/>
            <person name="Matsuura K."/>
            <person name="Barry K."/>
            <person name="Labutti K."/>
            <person name="Kuo R."/>
            <person name="Ohm R.A."/>
            <person name="Bhattacharya S.S."/>
            <person name="Shirouzu T."/>
            <person name="Yoshinaga Y."/>
            <person name="Martin F.M."/>
            <person name="Grigoriev I.V."/>
            <person name="Hibbett D.S."/>
        </authorList>
    </citation>
    <scope>NUCLEOTIDE SEQUENCE [LARGE SCALE GENOMIC DNA]</scope>
    <source>
        <strain evidence="2 3">CBS 109695</strain>
    </source>
</reference>
<keyword evidence="1" id="KW-0732">Signal</keyword>
<dbReference type="AlphaFoldDB" id="A0A166WDI7"/>
<dbReference type="EMBL" id="KV417482">
    <property type="protein sequence ID" value="KZP33647.1"/>
    <property type="molecule type" value="Genomic_DNA"/>
</dbReference>
<evidence type="ECO:0000256" key="1">
    <source>
        <dbReference type="SAM" id="SignalP"/>
    </source>
</evidence>
<name>A0A166WDI7_9AGAM</name>
<dbReference type="Proteomes" id="UP000076532">
    <property type="component" value="Unassembled WGS sequence"/>
</dbReference>
<evidence type="ECO:0008006" key="4">
    <source>
        <dbReference type="Google" id="ProtNLM"/>
    </source>
</evidence>
<accession>A0A166WDI7</accession>
<dbReference type="OrthoDB" id="2343366at2759"/>
<organism evidence="2 3">
    <name type="scientific">Athelia psychrophila</name>
    <dbReference type="NCBI Taxonomy" id="1759441"/>
    <lineage>
        <taxon>Eukaryota</taxon>
        <taxon>Fungi</taxon>
        <taxon>Dikarya</taxon>
        <taxon>Basidiomycota</taxon>
        <taxon>Agaricomycotina</taxon>
        <taxon>Agaricomycetes</taxon>
        <taxon>Agaricomycetidae</taxon>
        <taxon>Atheliales</taxon>
        <taxon>Atheliaceae</taxon>
        <taxon>Athelia</taxon>
    </lineage>
</organism>
<keyword evidence="3" id="KW-1185">Reference proteome</keyword>
<protein>
    <recommendedName>
        <fullName evidence="4">Secreted protein</fullName>
    </recommendedName>
</protein>
<evidence type="ECO:0000313" key="3">
    <source>
        <dbReference type="Proteomes" id="UP000076532"/>
    </source>
</evidence>
<sequence>MMMMLCAAVSLRLWCSNSNNYYSVILFPRTMINPLTLNCSSSPDQLLAALLPCGAAIGTDYTSVIQNAQAVTENNWSTERFHLTKCIEHESSSFSEMESVRFPIKRCKTCAEQLCNAAERFRFMLCRLGYIVELLRRAGCSG</sequence>
<gene>
    <name evidence="2" type="ORF">FIBSPDRAFT_312428</name>
</gene>
<feature type="chain" id="PRO_5007881771" description="Secreted protein" evidence="1">
    <location>
        <begin position="19"/>
        <end position="142"/>
    </location>
</feature>
<feature type="signal peptide" evidence="1">
    <location>
        <begin position="1"/>
        <end position="18"/>
    </location>
</feature>
<proteinExistence type="predicted"/>